<dbReference type="PANTHER" id="PTHR43667:SF1">
    <property type="entry name" value="CYCLOPROPANE-FATTY-ACYL-PHOSPHOLIPID SYNTHASE"/>
    <property type="match status" value="1"/>
</dbReference>
<accession>A0A226DP36</accession>
<organism evidence="5 6">
    <name type="scientific">Folsomia candida</name>
    <name type="common">Springtail</name>
    <dbReference type="NCBI Taxonomy" id="158441"/>
    <lineage>
        <taxon>Eukaryota</taxon>
        <taxon>Metazoa</taxon>
        <taxon>Ecdysozoa</taxon>
        <taxon>Arthropoda</taxon>
        <taxon>Hexapoda</taxon>
        <taxon>Collembola</taxon>
        <taxon>Entomobryomorpha</taxon>
        <taxon>Isotomoidea</taxon>
        <taxon>Isotomidae</taxon>
        <taxon>Proisotominae</taxon>
        <taxon>Folsomia</taxon>
    </lineage>
</organism>
<dbReference type="Proteomes" id="UP000198287">
    <property type="component" value="Unassembled WGS sequence"/>
</dbReference>
<keyword evidence="2" id="KW-0808">Transferase</keyword>
<dbReference type="STRING" id="158441.A0A226DP36"/>
<protein>
    <submittedName>
        <fullName evidence="5">Cyclopropane-fatty-acyl-phospholipid synthase</fullName>
    </submittedName>
</protein>
<dbReference type="SUPFAM" id="SSF53335">
    <property type="entry name" value="S-adenosyl-L-methionine-dependent methyltransferases"/>
    <property type="match status" value="1"/>
</dbReference>
<dbReference type="InterPro" id="IPR050723">
    <property type="entry name" value="CFA/CMAS"/>
</dbReference>
<keyword evidence="4" id="KW-0443">Lipid metabolism</keyword>
<evidence type="ECO:0000256" key="3">
    <source>
        <dbReference type="ARBA" id="ARBA00022691"/>
    </source>
</evidence>
<gene>
    <name evidence="5" type="ORF">Fcan01_18130</name>
</gene>
<evidence type="ECO:0000313" key="5">
    <source>
        <dbReference type="EMBL" id="OXA46969.1"/>
    </source>
</evidence>
<keyword evidence="6" id="KW-1185">Reference proteome</keyword>
<evidence type="ECO:0000256" key="1">
    <source>
        <dbReference type="ARBA" id="ARBA00022603"/>
    </source>
</evidence>
<dbReference type="PANTHER" id="PTHR43667">
    <property type="entry name" value="CYCLOPROPANE-FATTY-ACYL-PHOSPHOLIPID SYNTHASE"/>
    <property type="match status" value="1"/>
</dbReference>
<reference evidence="5 6" key="1">
    <citation type="submission" date="2015-12" db="EMBL/GenBank/DDBJ databases">
        <title>The genome of Folsomia candida.</title>
        <authorList>
            <person name="Faddeeva A."/>
            <person name="Derks M.F."/>
            <person name="Anvar Y."/>
            <person name="Smit S."/>
            <person name="Van Straalen N."/>
            <person name="Roelofs D."/>
        </authorList>
    </citation>
    <scope>NUCLEOTIDE SEQUENCE [LARGE SCALE GENOMIC DNA]</scope>
    <source>
        <strain evidence="5 6">VU population</strain>
        <tissue evidence="5">Whole body</tissue>
    </source>
</reference>
<evidence type="ECO:0000256" key="4">
    <source>
        <dbReference type="ARBA" id="ARBA00023098"/>
    </source>
</evidence>
<dbReference type="CDD" id="cd02440">
    <property type="entry name" value="AdoMet_MTases"/>
    <property type="match status" value="1"/>
</dbReference>
<comment type="caution">
    <text evidence="5">The sequence shown here is derived from an EMBL/GenBank/DDBJ whole genome shotgun (WGS) entry which is preliminary data.</text>
</comment>
<dbReference type="GO" id="GO:0006629">
    <property type="term" value="P:lipid metabolic process"/>
    <property type="evidence" value="ECO:0007669"/>
    <property type="project" value="UniProtKB-KW"/>
</dbReference>
<dbReference type="GO" id="GO:0008168">
    <property type="term" value="F:methyltransferase activity"/>
    <property type="evidence" value="ECO:0007669"/>
    <property type="project" value="UniProtKB-KW"/>
</dbReference>
<dbReference type="GO" id="GO:0032259">
    <property type="term" value="P:methylation"/>
    <property type="evidence" value="ECO:0007669"/>
    <property type="project" value="UniProtKB-KW"/>
</dbReference>
<proteinExistence type="predicted"/>
<keyword evidence="3" id="KW-0949">S-adenosyl-L-methionine</keyword>
<name>A0A226DP36_FOLCA</name>
<evidence type="ECO:0000313" key="6">
    <source>
        <dbReference type="Proteomes" id="UP000198287"/>
    </source>
</evidence>
<dbReference type="EMBL" id="LNIX01000014">
    <property type="protein sequence ID" value="OXA46969.1"/>
    <property type="molecule type" value="Genomic_DNA"/>
</dbReference>
<keyword evidence="1" id="KW-0489">Methyltransferase</keyword>
<dbReference type="InterPro" id="IPR029063">
    <property type="entry name" value="SAM-dependent_MTases_sf"/>
</dbReference>
<dbReference type="OrthoDB" id="8300214at2759"/>
<dbReference type="Gene3D" id="3.40.50.150">
    <property type="entry name" value="Vaccinia Virus protein VP39"/>
    <property type="match status" value="1"/>
</dbReference>
<sequence length="349" mass="40152">MEALLDGRISSPDIVTTKNWARKFCNPAYNLGKSFFQTFLDESMLFSVAYYGNGATNLEQAQTHKMDLSAKQMKLKPGMRILDLGCGFGGLRKYLSSKYHVSVVGVTNSREMAVAARDNCYGLNVEIRDMDWRDLDETEQFDRVVGIEVMFHCGRHNMDTLFKKIHQCLKPEGICVIQDFSCKPGCPNNFVTLQTYWFPGFYIFHKYQVLSVAERYFRTDCVLDMTDDIVKTCADILKNLEKSKNSGDWMFEENLYTIYKLFFLCAEPVVKSGMFNAYQITLKKSDKSCPTVDQYNLNDTFLRRNGCNDSEASPYLLEYLNLGLKLRISVQLSETMDCVINSYIRGFIY</sequence>
<dbReference type="AlphaFoldDB" id="A0A226DP36"/>
<dbReference type="Pfam" id="PF02353">
    <property type="entry name" value="CMAS"/>
    <property type="match status" value="1"/>
</dbReference>
<evidence type="ECO:0000256" key="2">
    <source>
        <dbReference type="ARBA" id="ARBA00022679"/>
    </source>
</evidence>